<feature type="domain" description="NigD-like C-terminal" evidence="2">
    <location>
        <begin position="118"/>
        <end position="228"/>
    </location>
</feature>
<dbReference type="InterPro" id="IPR035376">
    <property type="entry name" value="NigD_C"/>
</dbReference>
<dbReference type="Proteomes" id="UP000703295">
    <property type="component" value="Unassembled WGS sequence"/>
</dbReference>
<comment type="caution">
    <text evidence="3">The sequence shown here is derived from an EMBL/GenBank/DDBJ whole genome shotgun (WGS) entry which is preliminary data.</text>
</comment>
<dbReference type="InterPro" id="IPR024299">
    <property type="entry name" value="NigD-like_OB_dom"/>
</dbReference>
<evidence type="ECO:0000259" key="1">
    <source>
        <dbReference type="Pfam" id="PF12667"/>
    </source>
</evidence>
<dbReference type="Pfam" id="PF17415">
    <property type="entry name" value="NigD_C"/>
    <property type="match status" value="1"/>
</dbReference>
<feature type="domain" description="NigD-like N-terminal OB" evidence="1">
    <location>
        <begin position="43"/>
        <end position="107"/>
    </location>
</feature>
<dbReference type="Pfam" id="PF12667">
    <property type="entry name" value="NigD_N"/>
    <property type="match status" value="1"/>
</dbReference>
<gene>
    <name evidence="3" type="ORF">H6A31_06715</name>
</gene>
<evidence type="ECO:0000313" key="4">
    <source>
        <dbReference type="Proteomes" id="UP000703295"/>
    </source>
</evidence>
<keyword evidence="4" id="KW-1185">Reference proteome</keyword>
<dbReference type="Gene3D" id="2.60.40.2370">
    <property type="entry name" value="NigD-like, C-terminal beta sandwich domain"/>
    <property type="match status" value="1"/>
</dbReference>
<dbReference type="Gene3D" id="2.40.50.500">
    <property type="entry name" value="NigD-like N-terminal OB domain"/>
    <property type="match status" value="1"/>
</dbReference>
<name>A0ABS2EUL3_9BACE</name>
<reference evidence="3 4" key="1">
    <citation type="journal article" date="2021" name="Sci. Rep.">
        <title>The distribution of antibiotic resistance genes in chicken gut microbiota commensals.</title>
        <authorList>
            <person name="Juricova H."/>
            <person name="Matiasovicova J."/>
            <person name="Kubasova T."/>
            <person name="Cejkova D."/>
            <person name="Rychlik I."/>
        </authorList>
    </citation>
    <scope>NUCLEOTIDE SEQUENCE [LARGE SCALE GENOMIC DNA]</scope>
    <source>
        <strain evidence="3 4">An801</strain>
    </source>
</reference>
<dbReference type="PROSITE" id="PS51257">
    <property type="entry name" value="PROKAR_LIPOPROTEIN"/>
    <property type="match status" value="1"/>
</dbReference>
<proteinExistence type="predicted"/>
<dbReference type="InterPro" id="IPR038143">
    <property type="entry name" value="NigD-like_C_dom_sf"/>
</dbReference>
<dbReference type="RefSeq" id="WP_204475569.1">
    <property type="nucleotide sequence ID" value="NZ_JACJJW010000014.1"/>
</dbReference>
<evidence type="ECO:0000259" key="2">
    <source>
        <dbReference type="Pfam" id="PF17415"/>
    </source>
</evidence>
<evidence type="ECO:0000313" key="3">
    <source>
        <dbReference type="EMBL" id="MBM6758375.1"/>
    </source>
</evidence>
<organism evidence="3 4">
    <name type="scientific">Bacteroides mediterraneensis</name>
    <dbReference type="NCBI Taxonomy" id="1841856"/>
    <lineage>
        <taxon>Bacteria</taxon>
        <taxon>Pseudomonadati</taxon>
        <taxon>Bacteroidota</taxon>
        <taxon>Bacteroidia</taxon>
        <taxon>Bacteroidales</taxon>
        <taxon>Bacteroidaceae</taxon>
        <taxon>Bacteroides</taxon>
    </lineage>
</organism>
<sequence length="251" mass="28294">MKTLSFIHKGFMILMAVCLSMGVQSCKNDDDTFYLSHYYANALVTVKLSADNTPYLQLDDSTTLRPVNMTTSPFGEKEVRALTNFDFSDEATQGYDKAVFVNWIDSILTKPMAANLGETANMQTYGNDPVEILNDWITIAEDGYLTLRFATRWGNGQPHFVNLISTQNPENPYEVEFRHNAFGDLNGRMGDGLVAFKLNELPDTQGKTVKLTLKWNSFSGEKSAQFNYCTREATNPQATEITSIRYIEKVK</sequence>
<protein>
    <submittedName>
        <fullName evidence="3">NigD-like N-terminal domain-containing protein</fullName>
    </submittedName>
</protein>
<dbReference type="InterPro" id="IPR038179">
    <property type="entry name" value="NigD-like_N_sf"/>
</dbReference>
<dbReference type="EMBL" id="JACJJW010000014">
    <property type="protein sequence ID" value="MBM6758375.1"/>
    <property type="molecule type" value="Genomic_DNA"/>
</dbReference>
<accession>A0ABS2EUL3</accession>